<accession>A0A401IPK5</accession>
<name>A0A401IPK5_9VIRU</name>
<keyword evidence="1" id="KW-0812">Transmembrane</keyword>
<protein>
    <submittedName>
        <fullName evidence="2">Wsv136-like protein</fullName>
    </submittedName>
</protein>
<keyword evidence="1" id="KW-1133">Transmembrane helix</keyword>
<reference evidence="2" key="1">
    <citation type="journal article" date="2018" name="J. Virol.">
        <title>Crustacean Genome Exploration Reveals the Evolutionary Origin of White Spot Syndrome Virus.</title>
        <authorList>
            <person name="Kawato S."/>
            <person name="Shitara A."/>
            <person name="Wang Y."/>
            <person name="Nozaki R."/>
            <person name="Kondo H."/>
            <person name="Hirono I."/>
        </authorList>
    </citation>
    <scope>NUCLEOTIDE SEQUENCE</scope>
</reference>
<sequence length="109" mass="11921">MRTSSETEGILYSRRSAGLIFLVGVTMMAVLYLIRLDMTLAAVSGLGVESSIKDRITPILSQTVGLSVKTLTNDRFESAPATDLVRHQVDPRSMLTSLFGSSYSRSDYV</sequence>
<dbReference type="EMBL" id="BFCF01000001">
    <property type="protein sequence ID" value="GBG35546.1"/>
    <property type="molecule type" value="Genomic_DNA"/>
</dbReference>
<feature type="transmembrane region" description="Helical" evidence="1">
    <location>
        <begin position="16"/>
        <end position="34"/>
    </location>
</feature>
<evidence type="ECO:0000256" key="1">
    <source>
        <dbReference type="SAM" id="Phobius"/>
    </source>
</evidence>
<keyword evidence="1" id="KW-0472">Membrane</keyword>
<evidence type="ECO:0000313" key="2">
    <source>
        <dbReference type="EMBL" id="GBG35546.1"/>
    </source>
</evidence>
<organism evidence="2">
    <name type="scientific">Penaeus monodon endogenous nimavirus</name>
    <dbReference type="NCBI Taxonomy" id="2133795"/>
    <lineage>
        <taxon>Viruses</taxon>
        <taxon>Viruses incertae sedis</taxon>
        <taxon>Naldaviricetes</taxon>
        <taxon>Nimaviridae</taxon>
    </lineage>
</organism>
<proteinExistence type="predicted"/>
<comment type="caution">
    <text evidence="2">The sequence shown here is derived from an EMBL/GenBank/DDBJ whole genome shotgun (WGS) entry which is preliminary data.</text>
</comment>